<dbReference type="EMBL" id="JBHSAB010000029">
    <property type="protein sequence ID" value="MFC3909833.1"/>
    <property type="molecule type" value="Genomic_DNA"/>
</dbReference>
<evidence type="ECO:0000313" key="1">
    <source>
        <dbReference type="EMBL" id="MFC3909833.1"/>
    </source>
</evidence>
<keyword evidence="2" id="KW-1185">Reference proteome</keyword>
<name>A0ABV8CID4_9GAMM</name>
<dbReference type="Proteomes" id="UP001595758">
    <property type="component" value="Unassembled WGS sequence"/>
</dbReference>
<reference evidence="2" key="1">
    <citation type="journal article" date="2019" name="Int. J. Syst. Evol. Microbiol.">
        <title>The Global Catalogue of Microorganisms (GCM) 10K type strain sequencing project: providing services to taxonomists for standard genome sequencing and annotation.</title>
        <authorList>
            <consortium name="The Broad Institute Genomics Platform"/>
            <consortium name="The Broad Institute Genome Sequencing Center for Infectious Disease"/>
            <person name="Wu L."/>
            <person name="Ma J."/>
        </authorList>
    </citation>
    <scope>NUCLEOTIDE SEQUENCE [LARGE SCALE GENOMIC DNA]</scope>
    <source>
        <strain evidence="2">CCUG 59858</strain>
    </source>
</reference>
<protein>
    <submittedName>
        <fullName evidence="1">Uncharacterized protein</fullName>
    </submittedName>
</protein>
<accession>A0ABV8CID4</accession>
<comment type="caution">
    <text evidence="1">The sequence shown here is derived from an EMBL/GenBank/DDBJ whole genome shotgun (WGS) entry which is preliminary data.</text>
</comment>
<dbReference type="RefSeq" id="WP_382344428.1">
    <property type="nucleotide sequence ID" value="NZ_JBHSAB010000029.1"/>
</dbReference>
<gene>
    <name evidence="1" type="ORF">ACFORL_12195</name>
</gene>
<proteinExistence type="predicted"/>
<organism evidence="1 2">
    <name type="scientific">Legionella dresdenensis</name>
    <dbReference type="NCBI Taxonomy" id="450200"/>
    <lineage>
        <taxon>Bacteria</taxon>
        <taxon>Pseudomonadati</taxon>
        <taxon>Pseudomonadota</taxon>
        <taxon>Gammaproteobacteria</taxon>
        <taxon>Legionellales</taxon>
        <taxon>Legionellaceae</taxon>
        <taxon>Legionella</taxon>
    </lineage>
</organism>
<evidence type="ECO:0000313" key="2">
    <source>
        <dbReference type="Proteomes" id="UP001595758"/>
    </source>
</evidence>
<sequence>MAKKTQQEESFDISEFFMNNEDCSDDHMLEPHLFAAAAECQKTAINLVKLVLQYSGKDKFPEEEIYQIYRRALNQALTALEENMEMAE</sequence>